<evidence type="ECO:0000313" key="2">
    <source>
        <dbReference type="EMBL" id="SCM80563.1"/>
    </source>
</evidence>
<dbReference type="InterPro" id="IPR051532">
    <property type="entry name" value="Ester_Hydrolysis_Enzymes"/>
</dbReference>
<dbReference type="RefSeq" id="WP_288183898.1">
    <property type="nucleotide sequence ID" value="NZ_LT608335.1"/>
</dbReference>
<dbReference type="PANTHER" id="PTHR30383:SF5">
    <property type="entry name" value="SGNH HYDROLASE-TYPE ESTERASE DOMAIN-CONTAINING PROTEIN"/>
    <property type="match status" value="1"/>
</dbReference>
<gene>
    <name evidence="2" type="ORF">KL86SPO_30741</name>
</gene>
<dbReference type="Pfam" id="PF13472">
    <property type="entry name" value="Lipase_GDSL_2"/>
    <property type="match status" value="1"/>
</dbReference>
<name>A0A212LSL2_9FIRM</name>
<protein>
    <submittedName>
        <fullName evidence="2">Lipolytic protein G-D-S-L family</fullName>
    </submittedName>
</protein>
<feature type="domain" description="SGNH hydrolase-type esterase" evidence="1">
    <location>
        <begin position="42"/>
        <end position="204"/>
    </location>
</feature>
<dbReference type="InterPro" id="IPR036514">
    <property type="entry name" value="SGNH_hydro_sf"/>
</dbReference>
<dbReference type="Gene3D" id="3.40.50.1110">
    <property type="entry name" value="SGNH hydrolase"/>
    <property type="match status" value="1"/>
</dbReference>
<evidence type="ECO:0000259" key="1">
    <source>
        <dbReference type="Pfam" id="PF13472"/>
    </source>
</evidence>
<accession>A0A212LSL2</accession>
<dbReference type="GO" id="GO:0004622">
    <property type="term" value="F:phosphatidylcholine lysophospholipase activity"/>
    <property type="evidence" value="ECO:0007669"/>
    <property type="project" value="TreeGrafter"/>
</dbReference>
<sequence length="217" mass="24106">MPKPILSPFLDKLPLRMDSMLLLVLQNSKREVSTVNTIKIVAIGDSITYGFPYLPEQSWFFLASKEFAIEHVNSGINGDTTTGMLSRFDRDALGHKPSHVIIMGGTNDAYEGVEVSQVIDNIRVMVKLAVENGITPIIGLPIPCNDWYAETLLGEYREVIQQYAVNNSTVYIDFYSAMIDESNTEIKSGLHCDGVHPSEAGYKVMAGVAIEILRKMF</sequence>
<dbReference type="EMBL" id="FMJE01000003">
    <property type="protein sequence ID" value="SCM80563.1"/>
    <property type="molecule type" value="Genomic_DNA"/>
</dbReference>
<dbReference type="AlphaFoldDB" id="A0A212LSL2"/>
<dbReference type="InterPro" id="IPR013830">
    <property type="entry name" value="SGNH_hydro"/>
</dbReference>
<reference evidence="2" key="1">
    <citation type="submission" date="2016-08" db="EMBL/GenBank/DDBJ databases">
        <authorList>
            <person name="Seilhamer J.J."/>
        </authorList>
    </citation>
    <scope>NUCLEOTIDE SEQUENCE</scope>
    <source>
        <strain evidence="2">86</strain>
    </source>
</reference>
<organism evidence="2">
    <name type="scientific">uncultured Sporomusa sp</name>
    <dbReference type="NCBI Taxonomy" id="307249"/>
    <lineage>
        <taxon>Bacteria</taxon>
        <taxon>Bacillati</taxon>
        <taxon>Bacillota</taxon>
        <taxon>Negativicutes</taxon>
        <taxon>Selenomonadales</taxon>
        <taxon>Sporomusaceae</taxon>
        <taxon>Sporomusa</taxon>
        <taxon>environmental samples</taxon>
    </lineage>
</organism>
<dbReference type="CDD" id="cd04501">
    <property type="entry name" value="SGNH_hydrolase_like_4"/>
    <property type="match status" value="1"/>
</dbReference>
<proteinExistence type="predicted"/>
<dbReference type="PANTHER" id="PTHR30383">
    <property type="entry name" value="THIOESTERASE 1/PROTEASE 1/LYSOPHOSPHOLIPASE L1"/>
    <property type="match status" value="1"/>
</dbReference>
<dbReference type="SUPFAM" id="SSF52266">
    <property type="entry name" value="SGNH hydrolase"/>
    <property type="match status" value="1"/>
</dbReference>